<dbReference type="InterPro" id="IPR009061">
    <property type="entry name" value="DNA-bd_dom_put_sf"/>
</dbReference>
<keyword evidence="4" id="KW-1185">Reference proteome</keyword>
<comment type="caution">
    <text evidence="3">The sequence shown here is derived from an EMBL/GenBank/DDBJ whole genome shotgun (WGS) entry which is preliminary data.</text>
</comment>
<dbReference type="GO" id="GO:0006355">
    <property type="term" value="P:regulation of DNA-templated transcription"/>
    <property type="evidence" value="ECO:0007669"/>
    <property type="project" value="InterPro"/>
</dbReference>
<sequence>MRINELAEQSGVAPATIKYYVREGLLPGGERAGYNQVSYDASHLHRIRLLRAMIGMGGLPIALVKQVVAAVDDPERTVHSTLGEAQRAVSAARTGARASARDGARAGTGVGAGTGAGAGAGTGPGAGAGSAAQAAAGTGTRTETGAGAEAPPAAPDRATSVDEVLTAATDLGHGDIADLLDAYRASAAHLAELELEWLERAGDDLDALTERAVIGTVLGDALLTAVRREAQKQASRTHFGSPDAL</sequence>
<dbReference type="PROSITE" id="PS50937">
    <property type="entry name" value="HTH_MERR_2"/>
    <property type="match status" value="1"/>
</dbReference>
<feature type="domain" description="HTH merR-type" evidence="2">
    <location>
        <begin position="1"/>
        <end position="70"/>
    </location>
</feature>
<dbReference type="InterPro" id="IPR000551">
    <property type="entry name" value="MerR-type_HTH_dom"/>
</dbReference>
<dbReference type="GO" id="GO:0003677">
    <property type="term" value="F:DNA binding"/>
    <property type="evidence" value="ECO:0007669"/>
    <property type="project" value="UniProtKB-KW"/>
</dbReference>
<evidence type="ECO:0000256" key="1">
    <source>
        <dbReference type="SAM" id="MobiDB-lite"/>
    </source>
</evidence>
<evidence type="ECO:0000313" key="4">
    <source>
        <dbReference type="Proteomes" id="UP000549971"/>
    </source>
</evidence>
<dbReference type="Proteomes" id="UP000549971">
    <property type="component" value="Unassembled WGS sequence"/>
</dbReference>
<protein>
    <submittedName>
        <fullName evidence="3">DNA-binding transcriptional MerR regulator</fullName>
    </submittedName>
</protein>
<name>A0A7W9JGQ4_9ACTN</name>
<feature type="compositionally biased region" description="Low complexity" evidence="1">
    <location>
        <begin position="129"/>
        <end position="151"/>
    </location>
</feature>
<reference evidence="3 4" key="1">
    <citation type="submission" date="2020-08" db="EMBL/GenBank/DDBJ databases">
        <title>Sequencing the genomes of 1000 actinobacteria strains.</title>
        <authorList>
            <person name="Klenk H.-P."/>
        </authorList>
    </citation>
    <scope>NUCLEOTIDE SEQUENCE [LARGE SCALE GENOMIC DNA]</scope>
    <source>
        <strain evidence="3 4">DSM 28967</strain>
    </source>
</reference>
<dbReference type="SMART" id="SM00422">
    <property type="entry name" value="HTH_MERR"/>
    <property type="match status" value="1"/>
</dbReference>
<feature type="region of interest" description="Disordered" evidence="1">
    <location>
        <begin position="124"/>
        <end position="159"/>
    </location>
</feature>
<evidence type="ECO:0000313" key="3">
    <source>
        <dbReference type="EMBL" id="MBB5841525.1"/>
    </source>
</evidence>
<dbReference type="SUPFAM" id="SSF46955">
    <property type="entry name" value="Putative DNA-binding domain"/>
    <property type="match status" value="1"/>
</dbReference>
<proteinExistence type="predicted"/>
<accession>A0A7W9JGQ4</accession>
<feature type="region of interest" description="Disordered" evidence="1">
    <location>
        <begin position="82"/>
        <end position="107"/>
    </location>
</feature>
<keyword evidence="3" id="KW-0238">DNA-binding</keyword>
<dbReference type="RefSeq" id="WP_184804978.1">
    <property type="nucleotide sequence ID" value="NZ_JACHMY010000001.1"/>
</dbReference>
<gene>
    <name evidence="3" type="ORF">HDA39_008259</name>
</gene>
<dbReference type="AlphaFoldDB" id="A0A7W9JGQ4"/>
<dbReference type="Gene3D" id="1.10.1660.10">
    <property type="match status" value="1"/>
</dbReference>
<dbReference type="EMBL" id="JACHMY010000001">
    <property type="protein sequence ID" value="MBB5841525.1"/>
    <property type="molecule type" value="Genomic_DNA"/>
</dbReference>
<dbReference type="PRINTS" id="PR00040">
    <property type="entry name" value="HTHMERR"/>
</dbReference>
<organism evidence="3 4">
    <name type="scientific">Kribbella italica</name>
    <dbReference type="NCBI Taxonomy" id="1540520"/>
    <lineage>
        <taxon>Bacteria</taxon>
        <taxon>Bacillati</taxon>
        <taxon>Actinomycetota</taxon>
        <taxon>Actinomycetes</taxon>
        <taxon>Propionibacteriales</taxon>
        <taxon>Kribbellaceae</taxon>
        <taxon>Kribbella</taxon>
    </lineage>
</organism>
<evidence type="ECO:0000259" key="2">
    <source>
        <dbReference type="PROSITE" id="PS50937"/>
    </source>
</evidence>
<dbReference type="Pfam" id="PF13411">
    <property type="entry name" value="MerR_1"/>
    <property type="match status" value="1"/>
</dbReference>
<feature type="compositionally biased region" description="Low complexity" evidence="1">
    <location>
        <begin position="87"/>
        <end position="98"/>
    </location>
</feature>